<dbReference type="NCBIfam" id="TIGR03696">
    <property type="entry name" value="Rhs_assc_core"/>
    <property type="match status" value="1"/>
</dbReference>
<dbReference type="InterPro" id="IPR003115">
    <property type="entry name" value="ParB_N"/>
</dbReference>
<evidence type="ECO:0000256" key="1">
    <source>
        <dbReference type="SAM" id="MobiDB-lite"/>
    </source>
</evidence>
<dbReference type="PANTHER" id="PTHR32305:SF15">
    <property type="entry name" value="PROTEIN RHSA-RELATED"/>
    <property type="match status" value="1"/>
</dbReference>
<protein>
    <submittedName>
        <fullName evidence="3">RHS repeat-associated core domain-containing protein</fullName>
    </submittedName>
</protein>
<dbReference type="InterPro" id="IPR036086">
    <property type="entry name" value="ParB/Sulfiredoxin_sf"/>
</dbReference>
<dbReference type="SMART" id="SM00470">
    <property type="entry name" value="ParB"/>
    <property type="match status" value="1"/>
</dbReference>
<dbReference type="PRINTS" id="PR00394">
    <property type="entry name" value="RHSPROTEIN"/>
</dbReference>
<dbReference type="PANTHER" id="PTHR32305">
    <property type="match status" value="1"/>
</dbReference>
<accession>A0ABV0DM30</accession>
<organism evidence="3 4">
    <name type="scientific">Pseudomonas sichuanensis</name>
    <dbReference type="NCBI Taxonomy" id="2213015"/>
    <lineage>
        <taxon>Bacteria</taxon>
        <taxon>Pseudomonadati</taxon>
        <taxon>Pseudomonadota</taxon>
        <taxon>Gammaproteobacteria</taxon>
        <taxon>Pseudomonadales</taxon>
        <taxon>Pseudomonadaceae</taxon>
        <taxon>Pseudomonas</taxon>
    </lineage>
</organism>
<comment type="caution">
    <text evidence="3">The sequence shown here is derived from an EMBL/GenBank/DDBJ whole genome shotgun (WGS) entry which is preliminary data.</text>
</comment>
<name>A0ABV0DM30_9PSED</name>
<evidence type="ECO:0000313" key="3">
    <source>
        <dbReference type="EMBL" id="MEN8642929.1"/>
    </source>
</evidence>
<dbReference type="RefSeq" id="WP_347151748.1">
    <property type="nucleotide sequence ID" value="NZ_JBDLYL010000047.1"/>
</dbReference>
<gene>
    <name evidence="3" type="ORF">ABFE88_25055</name>
</gene>
<sequence>RLHKHSVAHFWDRPEAGTGWNQLQRAKRQRELNCGFTLFGWDGDTLAWESSPPLDEGDSGRTVHYLYEPGSFVPVAQGLRKSPIRLHKVPDWSQREYDFEQDPLWHTEIKPQPFEAIAWYHCDHLGTPMELTDEQGNVAWAGQYKAWGEVREERSAWAKQHGLGNPIRFQGQYHDHETGLHYNRYRYFDFQLGRFISSDPIKYSGGLNLFVYSPNPISWIDPLGLSKKMGDTVCSCEICPDKPKEIDPRNLRSRQSRAEMSRNKVDKLASRMRKNGYDHDHPVDVAEVNGQIVIIDGHHRAQAASKAGMPKAPVIVHEVDPEVAKKLENDMYESRCS</sequence>
<feature type="domain" description="ParB-like N-terminal" evidence="2">
    <location>
        <begin position="244"/>
        <end position="330"/>
    </location>
</feature>
<dbReference type="InterPro" id="IPR001826">
    <property type="entry name" value="RHS"/>
</dbReference>
<feature type="region of interest" description="Disordered" evidence="1">
    <location>
        <begin position="245"/>
        <end position="264"/>
    </location>
</feature>
<dbReference type="Pfam" id="PF02195">
    <property type="entry name" value="ParB_N"/>
    <property type="match status" value="1"/>
</dbReference>
<evidence type="ECO:0000313" key="4">
    <source>
        <dbReference type="Proteomes" id="UP001424532"/>
    </source>
</evidence>
<keyword evidence="4" id="KW-1185">Reference proteome</keyword>
<dbReference type="EMBL" id="JBDLYL010000047">
    <property type="protein sequence ID" value="MEN8642929.1"/>
    <property type="molecule type" value="Genomic_DNA"/>
</dbReference>
<dbReference type="SUPFAM" id="SSF110849">
    <property type="entry name" value="ParB/Sulfiredoxin"/>
    <property type="match status" value="1"/>
</dbReference>
<dbReference type="InterPro" id="IPR022385">
    <property type="entry name" value="Rhs_assc_core"/>
</dbReference>
<reference evidence="3 4" key="1">
    <citation type="submission" date="2024-05" db="EMBL/GenBank/DDBJ databases">
        <title>Sequence of Lycoming College course isolates.</title>
        <authorList>
            <person name="Reigle C.A."/>
            <person name="Newman J.D."/>
        </authorList>
    </citation>
    <scope>NUCLEOTIDE SEQUENCE [LARGE SCALE GENOMIC DNA]</scope>
    <source>
        <strain evidence="3 4">CAR-09</strain>
    </source>
</reference>
<dbReference type="Gene3D" id="3.90.1530.10">
    <property type="entry name" value="Conserved hypothetical protein from pyrococcus furiosus pfu- 392566-001, ParB domain"/>
    <property type="match status" value="1"/>
</dbReference>
<dbReference type="Pfam" id="PF03527">
    <property type="entry name" value="RHS"/>
    <property type="match status" value="1"/>
</dbReference>
<evidence type="ECO:0000259" key="2">
    <source>
        <dbReference type="SMART" id="SM00470"/>
    </source>
</evidence>
<feature type="non-terminal residue" evidence="3">
    <location>
        <position position="1"/>
    </location>
</feature>
<dbReference type="Proteomes" id="UP001424532">
    <property type="component" value="Unassembled WGS sequence"/>
</dbReference>
<dbReference type="Gene3D" id="2.180.10.10">
    <property type="entry name" value="RHS repeat-associated core"/>
    <property type="match status" value="1"/>
</dbReference>
<proteinExistence type="predicted"/>
<dbReference type="InterPro" id="IPR050708">
    <property type="entry name" value="T6SS_VgrG/RHS"/>
</dbReference>